<feature type="transmembrane region" description="Helical" evidence="2">
    <location>
        <begin position="27"/>
        <end position="45"/>
    </location>
</feature>
<dbReference type="VEuPathDB" id="FungiDB:B9J08_003515"/>
<feature type="transmembrane region" description="Helical" evidence="2">
    <location>
        <begin position="201"/>
        <end position="224"/>
    </location>
</feature>
<dbReference type="GO" id="GO:0051285">
    <property type="term" value="C:cell cortex of cell tip"/>
    <property type="evidence" value="ECO:0007669"/>
    <property type="project" value="TreeGrafter"/>
</dbReference>
<name>A0A0L0NQZ7_CANAR</name>
<keyword evidence="2" id="KW-0812">Transmembrane</keyword>
<dbReference type="GO" id="GO:0031505">
    <property type="term" value="P:fungal-type cell wall organization"/>
    <property type="evidence" value="ECO:0007669"/>
    <property type="project" value="TreeGrafter"/>
</dbReference>
<keyword evidence="2" id="KW-0472">Membrane</keyword>
<dbReference type="AlphaFoldDB" id="A0A0L0NQZ7"/>
<evidence type="ECO:0000313" key="3">
    <source>
        <dbReference type="EMBL" id="KND96095.1"/>
    </source>
</evidence>
<dbReference type="VEuPathDB" id="FungiDB:QG37_07580"/>
<accession>A0A0L0NQZ7</accession>
<dbReference type="VEuPathDB" id="FungiDB:CJJ07_001689"/>
<evidence type="ECO:0000256" key="2">
    <source>
        <dbReference type="SAM" id="Phobius"/>
    </source>
</evidence>
<dbReference type="InterPro" id="IPR052413">
    <property type="entry name" value="SUR7_domain"/>
</dbReference>
<dbReference type="InterPro" id="IPR009571">
    <property type="entry name" value="SUR7/Rim9-like_fungi"/>
</dbReference>
<comment type="caution">
    <text evidence="3">The sequence shown here is derived from an EMBL/GenBank/DDBJ whole genome shotgun (WGS) entry which is preliminary data.</text>
</comment>
<dbReference type="GO" id="GO:0005886">
    <property type="term" value="C:plasma membrane"/>
    <property type="evidence" value="ECO:0007669"/>
    <property type="project" value="InterPro"/>
</dbReference>
<keyword evidence="2" id="KW-1133">Transmembrane helix</keyword>
<protein>
    <submittedName>
        <fullName evidence="3">Uncharacterized protein</fullName>
    </submittedName>
</protein>
<feature type="region of interest" description="Disordered" evidence="1">
    <location>
        <begin position="379"/>
        <end position="406"/>
    </location>
</feature>
<dbReference type="Pfam" id="PF06687">
    <property type="entry name" value="SUR7"/>
    <property type="match status" value="1"/>
</dbReference>
<dbReference type="PANTHER" id="PTHR28019:SF6">
    <property type="entry name" value="PROTEIN ECM7"/>
    <property type="match status" value="1"/>
</dbReference>
<dbReference type="VEuPathDB" id="FungiDB:CJI96_0001954"/>
<organism evidence="3 4">
    <name type="scientific">Candidozyma auris</name>
    <name type="common">Yeast</name>
    <name type="synonym">Candida auris</name>
    <dbReference type="NCBI Taxonomy" id="498019"/>
    <lineage>
        <taxon>Eukaryota</taxon>
        <taxon>Fungi</taxon>
        <taxon>Dikarya</taxon>
        <taxon>Ascomycota</taxon>
        <taxon>Saccharomycotina</taxon>
        <taxon>Pichiomycetes</taxon>
        <taxon>Metschnikowiaceae</taxon>
        <taxon>Candidozyma</taxon>
    </lineage>
</organism>
<dbReference type="VEuPathDB" id="FungiDB:CJJ09_000592"/>
<dbReference type="PANTHER" id="PTHR28019">
    <property type="entry name" value="CELL MEMBRANE PROTEIN YLR413W-RELATED"/>
    <property type="match status" value="1"/>
</dbReference>
<dbReference type="Proteomes" id="UP000037122">
    <property type="component" value="Unassembled WGS sequence"/>
</dbReference>
<gene>
    <name evidence="3" type="ORF">QG37_07580</name>
</gene>
<proteinExistence type="predicted"/>
<feature type="transmembrane region" description="Helical" evidence="2">
    <location>
        <begin position="244"/>
        <end position="264"/>
    </location>
</feature>
<reference evidence="4" key="1">
    <citation type="journal article" date="2015" name="BMC Genomics">
        <title>Draft genome of a commonly misdiagnosed multidrug resistant pathogen Candida auris.</title>
        <authorList>
            <person name="Chatterjee S."/>
            <person name="Alampalli S.V."/>
            <person name="Nageshan R.K."/>
            <person name="Chettiar S.T."/>
            <person name="Joshi S."/>
            <person name="Tatu U.S."/>
        </authorList>
    </citation>
    <scope>NUCLEOTIDE SEQUENCE [LARGE SCALE GENOMIC DNA]</scope>
    <source>
        <strain evidence="4">6684</strain>
    </source>
</reference>
<evidence type="ECO:0000256" key="1">
    <source>
        <dbReference type="SAM" id="MobiDB-lite"/>
    </source>
</evidence>
<feature type="transmembrane region" description="Helical" evidence="2">
    <location>
        <begin position="285"/>
        <end position="310"/>
    </location>
</feature>
<sequence length="558" mass="62599">MGFLRGMKHLFGQPFRNLSIQQRLLQLFRFASSILTVAFAIAYLIQFSNIDRGHLARINCAHLDVALGLYKSLRTSISSTDVIGEGSDILPVDTELTDSEIHILTQYTEKQVADAAQYILLGADQFCMITFESTHSATNHVVEKNVETNCRNYGPGGLFDYPEIMLEAGLDIILAYAYESSYQIDDEYGRRFQARNKRFHVIKAVMIFEALAQLVILMYGFVLYNNRGGAKDLSSIPNITLNGLALLALGAGVTMIVASSIATNELRSMQKEISKGMSSYGVEMVIGDTFLALVWCTFAFAVLTMLSWALPLWCSNPNDDGYNSDDETTYQYRDYSGNGDGDTFVVQPYQVSRQLKRNKTKQSISRLFDETAALADDDKNVTSTGTRGYRDEGPFASPEDADTAQQHNPFQPEMVELSSHIHNETELRRLGDTIQRKFSGRRKNSKHRRQPLRDWLPERSATHDLLYGDNHFSNHQYPHSLPGISENDNLSRASTLKKLATTNRSRSDTVNGLQSQAHQNLHIPMSQHGHNGSGDNISVLDEQELQLLDNAQFINKIV</sequence>
<dbReference type="EMBL" id="LGST01000059">
    <property type="protein sequence ID" value="KND96095.1"/>
    <property type="molecule type" value="Genomic_DNA"/>
</dbReference>
<evidence type="ECO:0000313" key="4">
    <source>
        <dbReference type="Proteomes" id="UP000037122"/>
    </source>
</evidence>
<dbReference type="VEuPathDB" id="FungiDB:CJI97_003588"/>